<proteinExistence type="predicted"/>
<organism evidence="9 10">
    <name type="scientific">Myxococcus landrumensis</name>
    <dbReference type="NCBI Taxonomy" id="2813577"/>
    <lineage>
        <taxon>Bacteria</taxon>
        <taxon>Pseudomonadati</taxon>
        <taxon>Myxococcota</taxon>
        <taxon>Myxococcia</taxon>
        <taxon>Myxococcales</taxon>
        <taxon>Cystobacterineae</taxon>
        <taxon>Myxococcaceae</taxon>
        <taxon>Myxococcus</taxon>
    </lineage>
</organism>
<evidence type="ECO:0000313" key="10">
    <source>
        <dbReference type="Proteomes" id="UP000663090"/>
    </source>
</evidence>
<dbReference type="PROSITE" id="PS50975">
    <property type="entry name" value="ATP_GRASP"/>
    <property type="match status" value="1"/>
</dbReference>
<reference evidence="9 10" key="1">
    <citation type="submission" date="2021-02" db="EMBL/GenBank/DDBJ databases">
        <title>De Novo genome assembly of isolated myxobacteria.</title>
        <authorList>
            <person name="Stevens D.C."/>
        </authorList>
    </citation>
    <scope>NUCLEOTIDE SEQUENCE [LARGE SCALE GENOMIC DNA]</scope>
    <source>
        <strain evidence="9 10">SCHIC003</strain>
    </source>
</reference>
<dbReference type="SUPFAM" id="SSF56059">
    <property type="entry name" value="Glutathione synthetase ATP-binding domain-like"/>
    <property type="match status" value="1"/>
</dbReference>
<keyword evidence="1 9" id="KW-0436">Ligase</keyword>
<evidence type="ECO:0000256" key="1">
    <source>
        <dbReference type="ARBA" id="ARBA00022598"/>
    </source>
</evidence>
<dbReference type="SUPFAM" id="SSF51246">
    <property type="entry name" value="Rudiment single hybrid motif"/>
    <property type="match status" value="1"/>
</dbReference>
<keyword evidence="5" id="KW-0092">Biotin</keyword>
<evidence type="ECO:0000256" key="5">
    <source>
        <dbReference type="ARBA" id="ARBA00023267"/>
    </source>
</evidence>
<keyword evidence="3 6" id="KW-0067">ATP-binding</keyword>
<dbReference type="RefSeq" id="WP_206712624.1">
    <property type="nucleotide sequence ID" value="NZ_CP071091.1"/>
</dbReference>
<dbReference type="PROSITE" id="PS50979">
    <property type="entry name" value="BC"/>
    <property type="match status" value="1"/>
</dbReference>
<dbReference type="GO" id="GO:0004075">
    <property type="term" value="F:biotin carboxylase activity"/>
    <property type="evidence" value="ECO:0007669"/>
    <property type="project" value="UniProtKB-EC"/>
</dbReference>
<dbReference type="InterPro" id="IPR011764">
    <property type="entry name" value="Biotin_carboxylation_dom"/>
</dbReference>
<dbReference type="Pfam" id="PF00289">
    <property type="entry name" value="Biotin_carb_N"/>
    <property type="match status" value="1"/>
</dbReference>
<dbReference type="SUPFAM" id="SSF52440">
    <property type="entry name" value="PreATP-grasp domain"/>
    <property type="match status" value="1"/>
</dbReference>
<dbReference type="InterPro" id="IPR011054">
    <property type="entry name" value="Rudment_hybrid_motif"/>
</dbReference>
<sequence>MPKIRKVLVANRGEIAIRVMRTCKELGIATVAVYSEADRSALHVRTADQAYFVGPPPSRESYLVQERILEAAKKSGADAIHPGYGFLSENASFVRACEAAGITFIGPPASAMDAMGEKTRARANMIKAGVPVVPGTTEPIATEAEARDYAQKIGFPIMLKAAGGGGGKGMRRVEGLADFESAWRSAKSEALNAFGNDAVYIEKYLEKPHHVEIQVFADTHGNVIHLNERECSAQRRHQKVVEETPSPILTPELRAKMGEVAVKAAKAVNYVGAGTVEFLVDVHRNFYFLEMNTRLQVEHPVTEWVTGLDLVALQIKVAEGEKLPLLQAPTPNGHSIEVRVYAEDPSRNFMPSPGKITYLRVPGGPNVRDDSGVFPGYTVPNFYDPMISKLSVWAPTRQEAIARAQRALGEYVVKGITTNIRYLKAILAHPEFVGGDYDTGFLGREHTPLQGVEDPKLTDMALLAGAVYAYQRDAKRAKTLPGAKAGASDAANQGRISPWRLALRSRRR</sequence>
<dbReference type="InterPro" id="IPR011761">
    <property type="entry name" value="ATP-grasp"/>
</dbReference>
<evidence type="ECO:0000256" key="6">
    <source>
        <dbReference type="PROSITE-ProRule" id="PRU00409"/>
    </source>
</evidence>
<dbReference type="InterPro" id="IPR016185">
    <property type="entry name" value="PreATP-grasp_dom_sf"/>
</dbReference>
<feature type="domain" description="ATP-grasp" evidence="7">
    <location>
        <begin position="122"/>
        <end position="319"/>
    </location>
</feature>
<keyword evidence="10" id="KW-1185">Reference proteome</keyword>
<gene>
    <name evidence="9" type="primary">accC</name>
    <name evidence="9" type="ORF">JY572_20740</name>
</gene>
<dbReference type="InterPro" id="IPR005481">
    <property type="entry name" value="BC-like_N"/>
</dbReference>
<dbReference type="NCBIfam" id="TIGR00514">
    <property type="entry name" value="accC"/>
    <property type="match status" value="1"/>
</dbReference>
<evidence type="ECO:0000256" key="2">
    <source>
        <dbReference type="ARBA" id="ARBA00022741"/>
    </source>
</evidence>
<dbReference type="PROSITE" id="PS00866">
    <property type="entry name" value="CPSASE_1"/>
    <property type="match status" value="1"/>
</dbReference>
<name>A0ABX7MWT0_9BACT</name>
<dbReference type="PROSITE" id="PS00867">
    <property type="entry name" value="CPSASE_2"/>
    <property type="match status" value="1"/>
</dbReference>
<keyword evidence="4" id="KW-0460">Magnesium</keyword>
<accession>A0ABX7MWT0</accession>
<dbReference type="InterPro" id="IPR005479">
    <property type="entry name" value="CPAse_ATP-bd"/>
</dbReference>
<dbReference type="NCBIfam" id="NF006367">
    <property type="entry name" value="PRK08591.1"/>
    <property type="match status" value="1"/>
</dbReference>
<dbReference type="PANTHER" id="PTHR18866:SF33">
    <property type="entry name" value="METHYLCROTONOYL-COA CARBOXYLASE SUBUNIT ALPHA, MITOCHONDRIAL-RELATED"/>
    <property type="match status" value="1"/>
</dbReference>
<dbReference type="EC" id="6.3.4.14" evidence="9"/>
<evidence type="ECO:0000259" key="8">
    <source>
        <dbReference type="PROSITE" id="PS50979"/>
    </source>
</evidence>
<dbReference type="Gene3D" id="3.30.470.20">
    <property type="entry name" value="ATP-grasp fold, B domain"/>
    <property type="match status" value="1"/>
</dbReference>
<dbReference type="PANTHER" id="PTHR18866">
    <property type="entry name" value="CARBOXYLASE:PYRUVATE/ACETYL-COA/PROPIONYL-COA CARBOXYLASE"/>
    <property type="match status" value="1"/>
</dbReference>
<evidence type="ECO:0000256" key="3">
    <source>
        <dbReference type="ARBA" id="ARBA00022840"/>
    </source>
</evidence>
<dbReference type="Proteomes" id="UP000663090">
    <property type="component" value="Chromosome"/>
</dbReference>
<evidence type="ECO:0000259" key="7">
    <source>
        <dbReference type="PROSITE" id="PS50975"/>
    </source>
</evidence>
<dbReference type="InterPro" id="IPR005482">
    <property type="entry name" value="Biotin_COase_C"/>
</dbReference>
<dbReference type="EMBL" id="CP071091">
    <property type="protein sequence ID" value="QSQ10859.1"/>
    <property type="molecule type" value="Genomic_DNA"/>
</dbReference>
<feature type="domain" description="Biotin carboxylation" evidence="8">
    <location>
        <begin position="3"/>
        <end position="447"/>
    </location>
</feature>
<dbReference type="InterPro" id="IPR050856">
    <property type="entry name" value="Biotin_carboxylase_complex"/>
</dbReference>
<dbReference type="SMART" id="SM00878">
    <property type="entry name" value="Biotin_carb_C"/>
    <property type="match status" value="1"/>
</dbReference>
<keyword evidence="2 6" id="KW-0547">Nucleotide-binding</keyword>
<protein>
    <submittedName>
        <fullName evidence="9">Acetyl-CoA carboxylase biotin carboxylase subunit</fullName>
        <ecNumber evidence="9">6.3.4.14</ecNumber>
    </submittedName>
</protein>
<dbReference type="InterPro" id="IPR004549">
    <property type="entry name" value="Acetyl_CoA_COase_biotin_COase"/>
</dbReference>
<dbReference type="Pfam" id="PF02785">
    <property type="entry name" value="Biotin_carb_C"/>
    <property type="match status" value="1"/>
</dbReference>
<dbReference type="Pfam" id="PF02786">
    <property type="entry name" value="CPSase_L_D2"/>
    <property type="match status" value="1"/>
</dbReference>
<evidence type="ECO:0000313" key="9">
    <source>
        <dbReference type="EMBL" id="QSQ10859.1"/>
    </source>
</evidence>
<evidence type="ECO:0000256" key="4">
    <source>
        <dbReference type="ARBA" id="ARBA00022842"/>
    </source>
</evidence>